<gene>
    <name evidence="7" type="ORF">DES53_106202</name>
</gene>
<accession>A0A366HL58</accession>
<protein>
    <submittedName>
        <fullName evidence="7">Putative membrane-bound dehydrogenase-like protein</fullName>
    </submittedName>
</protein>
<dbReference type="PROSITE" id="PS51007">
    <property type="entry name" value="CYTC"/>
    <property type="match status" value="1"/>
</dbReference>
<dbReference type="EMBL" id="QNRR01000006">
    <property type="protein sequence ID" value="RBP42493.1"/>
    <property type="molecule type" value="Genomic_DNA"/>
</dbReference>
<dbReference type="Gene3D" id="1.25.10.10">
    <property type="entry name" value="Leucine-rich Repeat Variant"/>
    <property type="match status" value="1"/>
</dbReference>
<dbReference type="InterPro" id="IPR011989">
    <property type="entry name" value="ARM-like"/>
</dbReference>
<keyword evidence="3 4" id="KW-0408">Iron</keyword>
<dbReference type="InterPro" id="IPR009056">
    <property type="entry name" value="Cyt_c-like_dom"/>
</dbReference>
<evidence type="ECO:0000259" key="6">
    <source>
        <dbReference type="PROSITE" id="PS51007"/>
    </source>
</evidence>
<dbReference type="InterPro" id="IPR013428">
    <property type="entry name" value="Membrane-bound_put_N"/>
</dbReference>
<evidence type="ECO:0000256" key="2">
    <source>
        <dbReference type="ARBA" id="ARBA00022723"/>
    </source>
</evidence>
<reference evidence="7 8" key="1">
    <citation type="submission" date="2018-06" db="EMBL/GenBank/DDBJ databases">
        <title>Genomic Encyclopedia of Type Strains, Phase IV (KMG-IV): sequencing the most valuable type-strain genomes for metagenomic binning, comparative biology and taxonomic classification.</title>
        <authorList>
            <person name="Goeker M."/>
        </authorList>
    </citation>
    <scope>NUCLEOTIDE SEQUENCE [LARGE SCALE GENOMIC DNA]</scope>
    <source>
        <strain evidence="7 8">DSM 25532</strain>
    </source>
</reference>
<feature type="signal peptide" evidence="5">
    <location>
        <begin position="1"/>
        <end position="22"/>
    </location>
</feature>
<dbReference type="InterPro" id="IPR028994">
    <property type="entry name" value="Integrin_alpha_N"/>
</dbReference>
<feature type="chain" id="PRO_5016628144" evidence="5">
    <location>
        <begin position="23"/>
        <end position="1222"/>
    </location>
</feature>
<dbReference type="Gene3D" id="2.120.10.30">
    <property type="entry name" value="TolB, C-terminal domain"/>
    <property type="match status" value="1"/>
</dbReference>
<dbReference type="RefSeq" id="WP_170157194.1">
    <property type="nucleotide sequence ID" value="NZ_QNRR01000006.1"/>
</dbReference>
<dbReference type="Pfam" id="PF23500">
    <property type="entry name" value="DUF7133"/>
    <property type="match status" value="1"/>
</dbReference>
<dbReference type="Gene3D" id="3.20.20.370">
    <property type="entry name" value="Glycoside hydrolase/deacetylase"/>
    <property type="match status" value="1"/>
</dbReference>
<dbReference type="Gene3D" id="1.10.760.10">
    <property type="entry name" value="Cytochrome c-like domain"/>
    <property type="match status" value="1"/>
</dbReference>
<dbReference type="PANTHER" id="PTHR33546:SF1">
    <property type="entry name" value="LARGE, MULTIFUNCTIONAL SECRETED PROTEIN"/>
    <property type="match status" value="1"/>
</dbReference>
<name>A0A366HL58_9BACT</name>
<keyword evidence="2 4" id="KW-0479">Metal-binding</keyword>
<dbReference type="NCBIfam" id="TIGR02604">
    <property type="entry name" value="Piru_Ver_Nterm"/>
    <property type="match status" value="1"/>
</dbReference>
<dbReference type="InterPro" id="IPR011041">
    <property type="entry name" value="Quinoprot_gluc/sorb_DH_b-prop"/>
</dbReference>
<dbReference type="InterPro" id="IPR036909">
    <property type="entry name" value="Cyt_c-like_dom_sf"/>
</dbReference>
<dbReference type="InterPro" id="IPR013427">
    <property type="entry name" value="Haem-bd_dom_put"/>
</dbReference>
<dbReference type="GO" id="GO:0009055">
    <property type="term" value="F:electron transfer activity"/>
    <property type="evidence" value="ECO:0007669"/>
    <property type="project" value="InterPro"/>
</dbReference>
<dbReference type="AlphaFoldDB" id="A0A366HL58"/>
<evidence type="ECO:0000256" key="5">
    <source>
        <dbReference type="SAM" id="SignalP"/>
    </source>
</evidence>
<dbReference type="Proteomes" id="UP000253426">
    <property type="component" value="Unassembled WGS sequence"/>
</dbReference>
<dbReference type="GO" id="GO:0046872">
    <property type="term" value="F:metal ion binding"/>
    <property type="evidence" value="ECO:0007669"/>
    <property type="project" value="UniProtKB-KW"/>
</dbReference>
<dbReference type="NCBIfam" id="TIGR02603">
    <property type="entry name" value="CxxCH_TIGR02603"/>
    <property type="match status" value="1"/>
</dbReference>
<evidence type="ECO:0000256" key="1">
    <source>
        <dbReference type="ARBA" id="ARBA00022617"/>
    </source>
</evidence>
<organism evidence="7 8">
    <name type="scientific">Roseimicrobium gellanilyticum</name>
    <dbReference type="NCBI Taxonomy" id="748857"/>
    <lineage>
        <taxon>Bacteria</taxon>
        <taxon>Pseudomonadati</taxon>
        <taxon>Verrucomicrobiota</taxon>
        <taxon>Verrucomicrobiia</taxon>
        <taxon>Verrucomicrobiales</taxon>
        <taxon>Verrucomicrobiaceae</taxon>
        <taxon>Roseimicrobium</taxon>
    </lineage>
</organism>
<keyword evidence="1 4" id="KW-0349">Heme</keyword>
<feature type="domain" description="Cytochrome c" evidence="6">
    <location>
        <begin position="1091"/>
        <end position="1222"/>
    </location>
</feature>
<dbReference type="Pfam" id="PF00034">
    <property type="entry name" value="Cytochrom_C"/>
    <property type="match status" value="1"/>
</dbReference>
<dbReference type="InterPro" id="IPR011330">
    <property type="entry name" value="Glyco_hydro/deAcase_b/a-brl"/>
</dbReference>
<evidence type="ECO:0000256" key="3">
    <source>
        <dbReference type="ARBA" id="ARBA00023004"/>
    </source>
</evidence>
<dbReference type="SUPFAM" id="SSF69318">
    <property type="entry name" value="Integrin alpha N-terminal domain"/>
    <property type="match status" value="1"/>
</dbReference>
<keyword evidence="5" id="KW-0732">Signal</keyword>
<dbReference type="SUPFAM" id="SSF46626">
    <property type="entry name" value="Cytochrome c"/>
    <property type="match status" value="1"/>
</dbReference>
<comment type="caution">
    <text evidence="7">The sequence shown here is derived from an EMBL/GenBank/DDBJ whole genome shotgun (WGS) entry which is preliminary data.</text>
</comment>
<dbReference type="InterPro" id="IPR011042">
    <property type="entry name" value="6-blade_b-propeller_TolB-like"/>
</dbReference>
<dbReference type="GO" id="GO:0005975">
    <property type="term" value="P:carbohydrate metabolic process"/>
    <property type="evidence" value="ECO:0007669"/>
    <property type="project" value="InterPro"/>
</dbReference>
<evidence type="ECO:0000313" key="8">
    <source>
        <dbReference type="Proteomes" id="UP000253426"/>
    </source>
</evidence>
<keyword evidence="8" id="KW-1185">Reference proteome</keyword>
<evidence type="ECO:0000313" key="7">
    <source>
        <dbReference type="EMBL" id="RBP42493.1"/>
    </source>
</evidence>
<dbReference type="InterPro" id="IPR055557">
    <property type="entry name" value="DUF7133"/>
</dbReference>
<dbReference type="SUPFAM" id="SSF50952">
    <property type="entry name" value="Soluble quinoprotein glucose dehydrogenase"/>
    <property type="match status" value="1"/>
</dbReference>
<evidence type="ECO:0000256" key="4">
    <source>
        <dbReference type="PROSITE-ProRule" id="PRU00433"/>
    </source>
</evidence>
<dbReference type="GO" id="GO:0020037">
    <property type="term" value="F:heme binding"/>
    <property type="evidence" value="ECO:0007669"/>
    <property type="project" value="InterPro"/>
</dbReference>
<dbReference type="SUPFAM" id="SSF88713">
    <property type="entry name" value="Glycoside hydrolase/deacetylase"/>
    <property type="match status" value="1"/>
</dbReference>
<dbReference type="PANTHER" id="PTHR33546">
    <property type="entry name" value="LARGE, MULTIFUNCTIONAL SECRETED PROTEIN-RELATED"/>
    <property type="match status" value="1"/>
</dbReference>
<proteinExistence type="predicted"/>
<sequence>MLRVLFLASALVFLTGPLPVQGNEVDPFWPERDSPKLTTPEWIGEEGVDAAITISIDDMRDTAKYEAFIRPILEKLKEVSGGRAPFSIFTCEVPPDDPQLQVWLKEGVSMEVHTLKHPCPLLQKGDFAAAKATVDGCIDLLSQIPGGKPVCYRMPCCDSMNSPSPRFYAEIFHKKTSVGNFLTLDSSVACILTSKDKSVPQELTMDAQGRERFWKYYNPQPAHVVKSMQNFGTYIEDYPYPYVIGERCWELPITMPSDWLAQNFQGKNNDATVDDWKAALDIIVLKKGMMNLCIHPHGWIQASQMVEFIQYAHTKYGKRVRFLSMKEAGDRLAKLDISKHRPQPRKMAEAPLPEGVKVVDAQGRDNGVRFVDLNGDGHDDIVFSNAERYGVYIYNPTEKKNVDWRVGWTFVMREGKAGDANSIPQIVRADGTNNGVWFKHGSMWVQNEDTDRLPGVVRRITYEQLLKQPGPPPRSPEESLRALRVKKGFVAELVAQEPMVQDPIFIDWDEKGRMWVVEMADYPLGVDGQGKPGGRIKILEDTDRDGVYDKASLFLDELQNPTGLAPWKNGIFALAGGELFFAADTNGDGKADVRETWYVGFNKGNSQHLANGLCWGLDGWFYGANGDSGGTIQSVKGGAVHDLSGRDFRFNPVTREFQLQPGKTQCGRWRDDAGNWFGSSNSSMGWHYFMDERYVARNPKLAVPTLRRVMNTGDDNKRVFPIATQMRRLNWPDAVNTLTSACNAMPYRDTVFGEGYRNSIFVPEPANNLVHREVLQPDGISFTGHRAEDEKDSEFLASEDPWFRPTMARTGPDGCLYVVDMYRLVLEHPEWIPKQMQAHMDLRAGEDKGRIYRIRPESLEKERVVYPWEGEDRLAWDPGSNVSLIYNLGSNNGWKADTAQRLLIERNATEAAPIASGMVEGSAEVPPPFPDVVNVRALWTLHTLRELKSADLEFALKSSLPLTRVHAVKLSEAHLGEEEILAQVCKLAEDPDLRVRVQVALSLGESSDVRVPRVLRALAKRDEGNKDVLAAILTAVPRHEKELAADIKTWQTALKAEPKRAAAPAPMVLTNANPDREKVVKQYGSAAQLTGNPTTGHALYTNLCSACHRLKNEGVEIGPDLGMVAAKPVEQIIEAIMDPNRAVEARYTTQTITTKQGRDVIGLVTEETPNSLTVRTTGGLETILRADITKQGGNTKSLMPEGLEMLLTPQHVADILSYIRQK</sequence>